<dbReference type="Proteomes" id="UP000075809">
    <property type="component" value="Unassembled WGS sequence"/>
</dbReference>
<sequence length="82" mass="9627">NMVGCTIPFCNNALKKGYVMKIIPRDTERRMKWVNSINSKYKNWTPSKNSSVYEVKFFLVITEKTADLTDFNEIRLIRCVFA</sequence>
<reference evidence="1 2" key="1">
    <citation type="submission" date="2015-09" db="EMBL/GenBank/DDBJ databases">
        <title>Trachymyrmex zeteki WGS genome.</title>
        <authorList>
            <person name="Nygaard S."/>
            <person name="Hu H."/>
            <person name="Boomsma J."/>
            <person name="Zhang G."/>
        </authorList>
    </citation>
    <scope>NUCLEOTIDE SEQUENCE [LARGE SCALE GENOMIC DNA]</scope>
    <source>
        <strain evidence="1">Tzet28-1</strain>
        <tissue evidence="1">Whole body</tissue>
    </source>
</reference>
<feature type="non-terminal residue" evidence="1">
    <location>
        <position position="1"/>
    </location>
</feature>
<keyword evidence="2" id="KW-1185">Reference proteome</keyword>
<name>A0A151WS82_9HYME</name>
<dbReference type="EMBL" id="KQ982790">
    <property type="protein sequence ID" value="KYQ50673.1"/>
    <property type="molecule type" value="Genomic_DNA"/>
</dbReference>
<proteinExistence type="predicted"/>
<dbReference type="AlphaFoldDB" id="A0A151WS82"/>
<organism evidence="1 2">
    <name type="scientific">Mycetomoellerius zeteki</name>
    <dbReference type="NCBI Taxonomy" id="64791"/>
    <lineage>
        <taxon>Eukaryota</taxon>
        <taxon>Metazoa</taxon>
        <taxon>Ecdysozoa</taxon>
        <taxon>Arthropoda</taxon>
        <taxon>Hexapoda</taxon>
        <taxon>Insecta</taxon>
        <taxon>Pterygota</taxon>
        <taxon>Neoptera</taxon>
        <taxon>Endopterygota</taxon>
        <taxon>Hymenoptera</taxon>
        <taxon>Apocrita</taxon>
        <taxon>Aculeata</taxon>
        <taxon>Formicoidea</taxon>
        <taxon>Formicidae</taxon>
        <taxon>Myrmicinae</taxon>
        <taxon>Mycetomoellerius</taxon>
    </lineage>
</organism>
<gene>
    <name evidence="1" type="ORF">ALC60_10236</name>
</gene>
<protein>
    <recommendedName>
        <fullName evidence="3">THAP-type domain-containing protein</fullName>
    </recommendedName>
</protein>
<evidence type="ECO:0000313" key="1">
    <source>
        <dbReference type="EMBL" id="KYQ50673.1"/>
    </source>
</evidence>
<evidence type="ECO:0008006" key="3">
    <source>
        <dbReference type="Google" id="ProtNLM"/>
    </source>
</evidence>
<evidence type="ECO:0000313" key="2">
    <source>
        <dbReference type="Proteomes" id="UP000075809"/>
    </source>
</evidence>
<accession>A0A151WS82</accession>